<gene>
    <name evidence="1" type="ORF">NQ318_010715</name>
</gene>
<accession>A0AAV8XMU4</accession>
<keyword evidence="2" id="KW-1185">Reference proteome</keyword>
<evidence type="ECO:0000313" key="2">
    <source>
        <dbReference type="Proteomes" id="UP001162162"/>
    </source>
</evidence>
<reference evidence="1" key="1">
    <citation type="journal article" date="2023" name="Insect Mol. Biol.">
        <title>Genome sequencing provides insights into the evolution of gene families encoding plant cell wall-degrading enzymes in longhorned beetles.</title>
        <authorList>
            <person name="Shin N.R."/>
            <person name="Okamura Y."/>
            <person name="Kirsch R."/>
            <person name="Pauchet Y."/>
        </authorList>
    </citation>
    <scope>NUCLEOTIDE SEQUENCE</scope>
    <source>
        <strain evidence="1">AMC_N1</strain>
    </source>
</reference>
<dbReference type="Proteomes" id="UP001162162">
    <property type="component" value="Unassembled WGS sequence"/>
</dbReference>
<dbReference type="EMBL" id="JAPWTK010000447">
    <property type="protein sequence ID" value="KAJ8940215.1"/>
    <property type="molecule type" value="Genomic_DNA"/>
</dbReference>
<organism evidence="1 2">
    <name type="scientific">Aromia moschata</name>
    <dbReference type="NCBI Taxonomy" id="1265417"/>
    <lineage>
        <taxon>Eukaryota</taxon>
        <taxon>Metazoa</taxon>
        <taxon>Ecdysozoa</taxon>
        <taxon>Arthropoda</taxon>
        <taxon>Hexapoda</taxon>
        <taxon>Insecta</taxon>
        <taxon>Pterygota</taxon>
        <taxon>Neoptera</taxon>
        <taxon>Endopterygota</taxon>
        <taxon>Coleoptera</taxon>
        <taxon>Polyphaga</taxon>
        <taxon>Cucujiformia</taxon>
        <taxon>Chrysomeloidea</taxon>
        <taxon>Cerambycidae</taxon>
        <taxon>Cerambycinae</taxon>
        <taxon>Callichromatini</taxon>
        <taxon>Aromia</taxon>
    </lineage>
</organism>
<sequence>MEVSGDIDIKPFVDKSEANHTTIKSEPYEVFGDIEIKPFVDNSYSPEPIHVAIKSERYDEVLLQTWIQRTRYFLQNFNRSTETVFFREPRFFGSLSHSQKEESRLQMNHAVEDLHLQEPMKMPIEYGIFCVQIVS</sequence>
<evidence type="ECO:0000313" key="1">
    <source>
        <dbReference type="EMBL" id="KAJ8940215.1"/>
    </source>
</evidence>
<name>A0AAV8XMU4_9CUCU</name>
<proteinExistence type="predicted"/>
<dbReference type="AlphaFoldDB" id="A0AAV8XMU4"/>
<protein>
    <submittedName>
        <fullName evidence="1">Uncharacterized protein</fullName>
    </submittedName>
</protein>
<comment type="caution">
    <text evidence="1">The sequence shown here is derived from an EMBL/GenBank/DDBJ whole genome shotgun (WGS) entry which is preliminary data.</text>
</comment>